<evidence type="ECO:0000313" key="3">
    <source>
        <dbReference type="Proteomes" id="UP000064412"/>
    </source>
</evidence>
<dbReference type="EMBL" id="LNOI01000001">
    <property type="protein sequence ID" value="KUY20887.1"/>
    <property type="molecule type" value="Genomic_DNA"/>
</dbReference>
<dbReference type="PROSITE" id="PS50943">
    <property type="entry name" value="HTH_CROC1"/>
    <property type="match status" value="1"/>
</dbReference>
<dbReference type="SUPFAM" id="SSF47413">
    <property type="entry name" value="lambda repressor-like DNA-binding domains"/>
    <property type="match status" value="1"/>
</dbReference>
<dbReference type="SMART" id="SM00530">
    <property type="entry name" value="HTH_XRE"/>
    <property type="match status" value="1"/>
</dbReference>
<proteinExistence type="predicted"/>
<evidence type="ECO:0000313" key="2">
    <source>
        <dbReference type="EMBL" id="KUY20887.1"/>
    </source>
</evidence>
<dbReference type="Pfam" id="PF13443">
    <property type="entry name" value="HTH_26"/>
    <property type="match status" value="1"/>
</dbReference>
<dbReference type="Proteomes" id="UP000064412">
    <property type="component" value="Unassembled WGS sequence"/>
</dbReference>
<organism evidence="2 3">
    <name type="scientific">Elizabethkingia miricola</name>
    <name type="common">Chryseobacterium miricola</name>
    <dbReference type="NCBI Taxonomy" id="172045"/>
    <lineage>
        <taxon>Bacteria</taxon>
        <taxon>Pseudomonadati</taxon>
        <taxon>Bacteroidota</taxon>
        <taxon>Flavobacteriia</taxon>
        <taxon>Flavobacteriales</taxon>
        <taxon>Weeksellaceae</taxon>
        <taxon>Elizabethkingia</taxon>
    </lineage>
</organism>
<evidence type="ECO:0000259" key="1">
    <source>
        <dbReference type="PROSITE" id="PS50943"/>
    </source>
</evidence>
<reference evidence="2 3" key="1">
    <citation type="submission" date="2015-11" db="EMBL/GenBank/DDBJ databases">
        <authorList>
            <person name="Nicholson A.C."/>
            <person name="Humrighouse B.W."/>
            <person name="Graziano J."/>
            <person name="Lasker B."/>
            <person name="Whitney A.M."/>
            <person name="Mcquiston J.R."/>
        </authorList>
    </citation>
    <scope>NUCLEOTIDE SEQUENCE [LARGE SCALE GENOMIC DNA]</scope>
    <source>
        <strain evidence="2 3">G4071</strain>
    </source>
</reference>
<sequence length="86" mass="9820">MLDIERVLKEKSISKAKLAELLEVNRSYVTNVLNGNNPNLSTLTRIADALEVEVKDLFRSKKEKQEVPLYTKDESGKEIIIGYLKK</sequence>
<comment type="caution">
    <text evidence="2">The sequence shown here is derived from an EMBL/GenBank/DDBJ whole genome shotgun (WGS) entry which is preliminary data.</text>
</comment>
<accession>A0ABD4DTV1</accession>
<dbReference type="CDD" id="cd00093">
    <property type="entry name" value="HTH_XRE"/>
    <property type="match status" value="1"/>
</dbReference>
<protein>
    <recommendedName>
        <fullName evidence="1">HTH cro/C1-type domain-containing protein</fullName>
    </recommendedName>
</protein>
<feature type="domain" description="HTH cro/C1-type" evidence="1">
    <location>
        <begin position="4"/>
        <end position="57"/>
    </location>
</feature>
<name>A0ABD4DTV1_ELIMR</name>
<dbReference type="RefSeq" id="WP_059344521.1">
    <property type="nucleotide sequence ID" value="NZ_FTQX01000016.1"/>
</dbReference>
<dbReference type="InterPro" id="IPR001387">
    <property type="entry name" value="Cro/C1-type_HTH"/>
</dbReference>
<gene>
    <name evidence="2" type="ORF">ATB95_08295</name>
</gene>
<dbReference type="AlphaFoldDB" id="A0ABD4DTV1"/>
<dbReference type="InterPro" id="IPR010982">
    <property type="entry name" value="Lambda_DNA-bd_dom_sf"/>
</dbReference>
<dbReference type="Gene3D" id="1.10.260.40">
    <property type="entry name" value="lambda repressor-like DNA-binding domains"/>
    <property type="match status" value="1"/>
</dbReference>